<dbReference type="InterPro" id="IPR045851">
    <property type="entry name" value="AMP-bd_C_sf"/>
</dbReference>
<keyword evidence="2" id="KW-1185">Reference proteome</keyword>
<accession>A0A7X6MGT5</accession>
<sequence>MPYSEVTPQEFLSLGFFSEQLNDEAWCVRWDRAGPSTRAELADSLLSEVDFHTSGSTGESRTWLRSRTQLLEEAALLGELVRPSRPEAVLTFAPPRHVYGALASVLMPARLGLPAWYRPKYFGSMPGHQARRWAVVAVPWTFSILERQTEWVGSTEHIAALHSTAMLPPTADRFAQALGPGRMGITEVFGSTETGGVAWRRHDDEEGMWRLFDDVTLAVDGPAGDTQTPLVVRSPRLAKSPDGTPLDSWCTDDYVVPVGDRRFRFTGRRGRLVKVNGRRVNLDTLERRVEPVVKCRDLMCQPVRHAISGEHIDLLIVPFSPGEPSEEQVRAALAADLPEFRPHRVRFVESIERSETGKVRLVQPGSGHYGEG</sequence>
<proteinExistence type="predicted"/>
<name>A0A7X6MGT5_9ACTN</name>
<dbReference type="RefSeq" id="WP_061083199.1">
    <property type="nucleotide sequence ID" value="NZ_JAAXPG010000035.1"/>
</dbReference>
<protein>
    <submittedName>
        <fullName evidence="1">AMP-binding protein</fullName>
    </submittedName>
</protein>
<evidence type="ECO:0000313" key="2">
    <source>
        <dbReference type="Proteomes" id="UP000553209"/>
    </source>
</evidence>
<dbReference type="Gene3D" id="3.40.50.12780">
    <property type="entry name" value="N-terminal domain of ligase-like"/>
    <property type="match status" value="1"/>
</dbReference>
<organism evidence="1 2">
    <name type="scientific">Nocardiopsis alborubida</name>
    <dbReference type="NCBI Taxonomy" id="146802"/>
    <lineage>
        <taxon>Bacteria</taxon>
        <taxon>Bacillati</taxon>
        <taxon>Actinomycetota</taxon>
        <taxon>Actinomycetes</taxon>
        <taxon>Streptosporangiales</taxon>
        <taxon>Nocardiopsidaceae</taxon>
        <taxon>Nocardiopsis</taxon>
    </lineage>
</organism>
<dbReference type="InterPro" id="IPR042099">
    <property type="entry name" value="ANL_N_sf"/>
</dbReference>
<dbReference type="Proteomes" id="UP000553209">
    <property type="component" value="Unassembled WGS sequence"/>
</dbReference>
<dbReference type="SUPFAM" id="SSF56801">
    <property type="entry name" value="Acetyl-CoA synthetase-like"/>
    <property type="match status" value="1"/>
</dbReference>
<dbReference type="EMBL" id="JAAXPG010000035">
    <property type="protein sequence ID" value="NKZ01357.1"/>
    <property type="molecule type" value="Genomic_DNA"/>
</dbReference>
<dbReference type="Gene3D" id="3.30.300.30">
    <property type="match status" value="1"/>
</dbReference>
<dbReference type="AlphaFoldDB" id="A0A7X6MGT5"/>
<comment type="caution">
    <text evidence="1">The sequence shown here is derived from an EMBL/GenBank/DDBJ whole genome shotgun (WGS) entry which is preliminary data.</text>
</comment>
<gene>
    <name evidence="1" type="ORF">HGB44_27330</name>
</gene>
<reference evidence="1 2" key="1">
    <citation type="submission" date="2020-04" db="EMBL/GenBank/DDBJ databases">
        <title>MicrobeNet Type strains.</title>
        <authorList>
            <person name="Nicholson A.C."/>
        </authorList>
    </citation>
    <scope>NUCLEOTIDE SEQUENCE [LARGE SCALE GENOMIC DNA]</scope>
    <source>
        <strain evidence="1 2">ATCC 23612</strain>
    </source>
</reference>
<evidence type="ECO:0000313" key="1">
    <source>
        <dbReference type="EMBL" id="NKZ01357.1"/>
    </source>
</evidence>